<organism evidence="1 2">
    <name type="scientific">Levilactobacillus bambusae</name>
    <dbReference type="NCBI Taxonomy" id="2024736"/>
    <lineage>
        <taxon>Bacteria</taxon>
        <taxon>Bacillati</taxon>
        <taxon>Bacillota</taxon>
        <taxon>Bacilli</taxon>
        <taxon>Lactobacillales</taxon>
        <taxon>Lactobacillaceae</taxon>
        <taxon>Levilactobacillus</taxon>
    </lineage>
</organism>
<comment type="caution">
    <text evidence="1">The sequence shown here is derived from an EMBL/GenBank/DDBJ whole genome shotgun (WGS) entry which is preliminary data.</text>
</comment>
<dbReference type="AlphaFoldDB" id="A0A2V1MYP2"/>
<dbReference type="Pfam" id="PF16110">
    <property type="entry name" value="DUF4828"/>
    <property type="match status" value="1"/>
</dbReference>
<accession>A0A2V1MYP2</accession>
<evidence type="ECO:0000313" key="1">
    <source>
        <dbReference type="EMBL" id="PWF99931.1"/>
    </source>
</evidence>
<evidence type="ECO:0000313" key="2">
    <source>
        <dbReference type="Proteomes" id="UP000245080"/>
    </source>
</evidence>
<sequence length="119" mass="13673">MKARRLALFGVSLFAGLTSGRQLKRTKEQPDQSPLFFSGTWVFEDPRTLHRHVLVVSPNLDLALDDQPVRASVKEVTANQLVYTDQYGYELKIQADDQQPRSFFDEADDQTYYFLTSIN</sequence>
<dbReference type="EMBL" id="QCXQ01000002">
    <property type="protein sequence ID" value="PWF99931.1"/>
    <property type="molecule type" value="Genomic_DNA"/>
</dbReference>
<name>A0A2V1MYP2_9LACO</name>
<dbReference type="InterPro" id="IPR032254">
    <property type="entry name" value="DUF4828"/>
</dbReference>
<keyword evidence="2" id="KW-1185">Reference proteome</keyword>
<dbReference type="OrthoDB" id="2246468at2"/>
<dbReference type="RefSeq" id="WP_109249881.1">
    <property type="nucleotide sequence ID" value="NZ_QCXQ01000002.1"/>
</dbReference>
<reference evidence="1 2" key="1">
    <citation type="journal article" date="2018" name="Int. J. Syst. Evol. Microbiol.">
        <title>Lactobacillus bambusae sp. nov., isolated from a traditional fermented Ma-bamboo shoots of Taiwan.</title>
        <authorList>
            <person name="Wang L.-T."/>
        </authorList>
    </citation>
    <scope>NUCLEOTIDE SEQUENCE [LARGE SCALE GENOMIC DNA]</scope>
    <source>
        <strain evidence="1 2">BS-W1</strain>
    </source>
</reference>
<proteinExistence type="predicted"/>
<protein>
    <submittedName>
        <fullName evidence="1">DUF4828 domain-containing protein</fullName>
    </submittedName>
</protein>
<gene>
    <name evidence="1" type="ORF">DCM90_02985</name>
</gene>
<dbReference type="Proteomes" id="UP000245080">
    <property type="component" value="Unassembled WGS sequence"/>
</dbReference>